<feature type="transmembrane region" description="Helical" evidence="2">
    <location>
        <begin position="99"/>
        <end position="120"/>
    </location>
</feature>
<feature type="compositionally biased region" description="Polar residues" evidence="1">
    <location>
        <begin position="20"/>
        <end position="37"/>
    </location>
</feature>
<keyword evidence="2" id="KW-0472">Membrane</keyword>
<reference evidence="3" key="1">
    <citation type="submission" date="2023-01" db="EMBL/GenBank/DDBJ databases">
        <title>Colletotrichum chrysophilum M932 genome sequence.</title>
        <authorList>
            <person name="Baroncelli R."/>
        </authorList>
    </citation>
    <scope>NUCLEOTIDE SEQUENCE</scope>
    <source>
        <strain evidence="3">M932</strain>
    </source>
</reference>
<keyword evidence="2" id="KW-1133">Transmembrane helix</keyword>
<evidence type="ECO:0000313" key="4">
    <source>
        <dbReference type="Proteomes" id="UP001243330"/>
    </source>
</evidence>
<evidence type="ECO:0000256" key="2">
    <source>
        <dbReference type="SAM" id="Phobius"/>
    </source>
</evidence>
<feature type="compositionally biased region" description="Low complexity" evidence="1">
    <location>
        <begin position="10"/>
        <end position="19"/>
    </location>
</feature>
<dbReference type="EMBL" id="JAQOWY010000065">
    <property type="protein sequence ID" value="KAK1852886.1"/>
    <property type="molecule type" value="Genomic_DNA"/>
</dbReference>
<name>A0AAD9EQG2_9PEZI</name>
<proteinExistence type="predicted"/>
<protein>
    <submittedName>
        <fullName evidence="3">Uncharacterized protein</fullName>
    </submittedName>
</protein>
<comment type="caution">
    <text evidence="3">The sequence shown here is derived from an EMBL/GenBank/DDBJ whole genome shotgun (WGS) entry which is preliminary data.</text>
</comment>
<dbReference type="Proteomes" id="UP001243330">
    <property type="component" value="Unassembled WGS sequence"/>
</dbReference>
<accession>A0AAD9EQG2</accession>
<keyword evidence="2" id="KW-0812">Transmembrane</keyword>
<organism evidence="3 4">
    <name type="scientific">Colletotrichum chrysophilum</name>
    <dbReference type="NCBI Taxonomy" id="1836956"/>
    <lineage>
        <taxon>Eukaryota</taxon>
        <taxon>Fungi</taxon>
        <taxon>Dikarya</taxon>
        <taxon>Ascomycota</taxon>
        <taxon>Pezizomycotina</taxon>
        <taxon>Sordariomycetes</taxon>
        <taxon>Hypocreomycetidae</taxon>
        <taxon>Glomerellales</taxon>
        <taxon>Glomerellaceae</taxon>
        <taxon>Colletotrichum</taxon>
        <taxon>Colletotrichum gloeosporioides species complex</taxon>
    </lineage>
</organism>
<feature type="region of interest" description="Disordered" evidence="1">
    <location>
        <begin position="1"/>
        <end position="57"/>
    </location>
</feature>
<evidence type="ECO:0000313" key="3">
    <source>
        <dbReference type="EMBL" id="KAK1852886.1"/>
    </source>
</evidence>
<evidence type="ECO:0000256" key="1">
    <source>
        <dbReference type="SAM" id="MobiDB-lite"/>
    </source>
</evidence>
<sequence>MSPELPPVQSPDQVQQPTVTRSGSNHTQEPAIQTSESVEAESEHGRSGDGAHNSNQERLSLSNDAELVEGSSDTAGDEVPTDTCKVATWRNSNNTVITILTDCAVILLPLSCIVFTIVIWKLDSTQLATAFPILFASVVGRLMFESARWKLEKDTRLESVIHPVSVIYFDDQRATYKNSVEYLEGTASDDGINRNIFRNLAILYNILVTAPKSVKIDSMDPWGNLRILFMDPAVPEGWANTSTDPLDIRHSSLAGVPVDYGNVENSSFSLESTYIQLDCRNVTRFPAIGPNGPLRTSRSNMTSPSTANRVYPNGSWYGYDYSRGTGRASSAQWCIAVDRFIDSFWSNGTERLKVPAEMANETGIEVASTNLLLKLGLRQDDWIKRTFDEEEYTCQVAQKYVESKVSCLRPNGQRLCKVVAQRPSQQNYASETRLSSPRVFNFISRELPLTTGKATGGVLDPSIYYLKDPTFEDVSTGAEVHLGDLDPHQLSGLITNGSSNGNAIEPNITIFGESSELSDVFTISTLWLGLCLLSSLILLPGGVRSIVFTHLADGPEVLGSVSTVVRNSRYIDLPSNMSWMDGSDITYKIKEMRIKYGFTREISGEEPVLAVGHEYQTANIKHTA</sequence>
<feature type="transmembrane region" description="Helical" evidence="2">
    <location>
        <begin position="126"/>
        <end position="144"/>
    </location>
</feature>
<dbReference type="AlphaFoldDB" id="A0AAD9EQG2"/>
<keyword evidence="4" id="KW-1185">Reference proteome</keyword>
<gene>
    <name evidence="3" type="ORF">CCHR01_04427</name>
</gene>